<name>A0AAE1CLX0_9GAST</name>
<evidence type="ECO:0000256" key="1">
    <source>
        <dbReference type="SAM" id="MobiDB-lite"/>
    </source>
</evidence>
<evidence type="ECO:0000313" key="2">
    <source>
        <dbReference type="EMBL" id="KAK3712050.1"/>
    </source>
</evidence>
<protein>
    <submittedName>
        <fullName evidence="2">Uncharacterized protein</fullName>
    </submittedName>
</protein>
<sequence length="146" mass="15812">MIPDQSYLYIPFPNTPPPLLLSELKFATSEEASHASSAAKRQEDGGGGPRDSETLIINTVYGWVGDVARSRDTPKRELKFAISEEASHASSAAERQEDGGGGPRDSETLIINTVYGWVGDVARSRDTPKRGLTSYASKFSVSNDYS</sequence>
<feature type="region of interest" description="Disordered" evidence="1">
    <location>
        <begin position="31"/>
        <end position="53"/>
    </location>
</feature>
<accession>A0AAE1CLX0</accession>
<dbReference type="Proteomes" id="UP001283361">
    <property type="component" value="Unassembled WGS sequence"/>
</dbReference>
<organism evidence="2 3">
    <name type="scientific">Elysia crispata</name>
    <name type="common">lettuce slug</name>
    <dbReference type="NCBI Taxonomy" id="231223"/>
    <lineage>
        <taxon>Eukaryota</taxon>
        <taxon>Metazoa</taxon>
        <taxon>Spiralia</taxon>
        <taxon>Lophotrochozoa</taxon>
        <taxon>Mollusca</taxon>
        <taxon>Gastropoda</taxon>
        <taxon>Heterobranchia</taxon>
        <taxon>Euthyneura</taxon>
        <taxon>Panpulmonata</taxon>
        <taxon>Sacoglossa</taxon>
        <taxon>Placobranchoidea</taxon>
        <taxon>Plakobranchidae</taxon>
        <taxon>Elysia</taxon>
    </lineage>
</organism>
<dbReference type="AlphaFoldDB" id="A0AAE1CLX0"/>
<proteinExistence type="predicted"/>
<keyword evidence="3" id="KW-1185">Reference proteome</keyword>
<gene>
    <name evidence="2" type="ORF">RRG08_045038</name>
</gene>
<evidence type="ECO:0000313" key="3">
    <source>
        <dbReference type="Proteomes" id="UP001283361"/>
    </source>
</evidence>
<comment type="caution">
    <text evidence="2">The sequence shown here is derived from an EMBL/GenBank/DDBJ whole genome shotgun (WGS) entry which is preliminary data.</text>
</comment>
<dbReference type="EMBL" id="JAWDGP010007592">
    <property type="protein sequence ID" value="KAK3712050.1"/>
    <property type="molecule type" value="Genomic_DNA"/>
</dbReference>
<feature type="region of interest" description="Disordered" evidence="1">
    <location>
        <begin position="82"/>
        <end position="107"/>
    </location>
</feature>
<reference evidence="2" key="1">
    <citation type="journal article" date="2023" name="G3 (Bethesda)">
        <title>A reference genome for the long-term kleptoplast-retaining sea slug Elysia crispata morphotype clarki.</title>
        <authorList>
            <person name="Eastman K.E."/>
            <person name="Pendleton A.L."/>
            <person name="Shaikh M.A."/>
            <person name="Suttiyut T."/>
            <person name="Ogas R."/>
            <person name="Tomko P."/>
            <person name="Gavelis G."/>
            <person name="Widhalm J.R."/>
            <person name="Wisecaver J.H."/>
        </authorList>
    </citation>
    <scope>NUCLEOTIDE SEQUENCE</scope>
    <source>
        <strain evidence="2">ECLA1</strain>
    </source>
</reference>